<evidence type="ECO:0000313" key="7">
    <source>
        <dbReference type="EMBL" id="PTX63053.1"/>
    </source>
</evidence>
<proteinExistence type="inferred from homology"/>
<dbReference type="InterPro" id="IPR050416">
    <property type="entry name" value="FAD-linked_Oxidoreductase"/>
</dbReference>
<dbReference type="PANTHER" id="PTHR42973">
    <property type="entry name" value="BINDING OXIDOREDUCTASE, PUTATIVE (AFU_ORTHOLOGUE AFUA_1G17690)-RELATED"/>
    <property type="match status" value="1"/>
</dbReference>
<dbReference type="RefSeq" id="WP_108114017.1">
    <property type="nucleotide sequence ID" value="NZ_QBKT01000002.1"/>
</dbReference>
<keyword evidence="4" id="KW-0274">FAD</keyword>
<name>A0A2T6C443_9FLAO</name>
<dbReference type="OrthoDB" id="545125at2"/>
<keyword evidence="3" id="KW-0285">Flavoprotein</keyword>
<dbReference type="InterPro" id="IPR012951">
    <property type="entry name" value="BBE"/>
</dbReference>
<dbReference type="PANTHER" id="PTHR42973:SF39">
    <property type="entry name" value="FAD-BINDING PCMH-TYPE DOMAIN-CONTAINING PROTEIN"/>
    <property type="match status" value="1"/>
</dbReference>
<dbReference type="Gene3D" id="3.30.43.10">
    <property type="entry name" value="Uridine Diphospho-n-acetylenolpyruvylglucosamine Reductase, domain 2"/>
    <property type="match status" value="1"/>
</dbReference>
<dbReference type="PROSITE" id="PS51387">
    <property type="entry name" value="FAD_PCMH"/>
    <property type="match status" value="1"/>
</dbReference>
<dbReference type="InterPro" id="IPR016167">
    <property type="entry name" value="FAD-bd_PCMH_sub1"/>
</dbReference>
<dbReference type="PROSITE" id="PS51257">
    <property type="entry name" value="PROKAR_LIPOPROTEIN"/>
    <property type="match status" value="1"/>
</dbReference>
<dbReference type="GO" id="GO:0016491">
    <property type="term" value="F:oxidoreductase activity"/>
    <property type="evidence" value="ECO:0007669"/>
    <property type="project" value="UniProtKB-KW"/>
</dbReference>
<evidence type="ECO:0000256" key="3">
    <source>
        <dbReference type="ARBA" id="ARBA00022630"/>
    </source>
</evidence>
<dbReference type="AlphaFoldDB" id="A0A2T6C443"/>
<evidence type="ECO:0000313" key="8">
    <source>
        <dbReference type="Proteomes" id="UP000244090"/>
    </source>
</evidence>
<dbReference type="Pfam" id="PF01565">
    <property type="entry name" value="FAD_binding_4"/>
    <property type="match status" value="1"/>
</dbReference>
<dbReference type="InterPro" id="IPR006094">
    <property type="entry name" value="Oxid_FAD_bind_N"/>
</dbReference>
<evidence type="ECO:0000256" key="2">
    <source>
        <dbReference type="ARBA" id="ARBA00005466"/>
    </source>
</evidence>
<comment type="cofactor">
    <cofactor evidence="1">
        <name>FAD</name>
        <dbReference type="ChEBI" id="CHEBI:57692"/>
    </cofactor>
</comment>
<dbReference type="GO" id="GO:0071949">
    <property type="term" value="F:FAD binding"/>
    <property type="evidence" value="ECO:0007669"/>
    <property type="project" value="InterPro"/>
</dbReference>
<gene>
    <name evidence="7" type="ORF">C8N46_102454</name>
</gene>
<dbReference type="Gene3D" id="3.30.465.10">
    <property type="match status" value="1"/>
</dbReference>
<organism evidence="7 8">
    <name type="scientific">Kordia periserrulae</name>
    <dbReference type="NCBI Taxonomy" id="701523"/>
    <lineage>
        <taxon>Bacteria</taxon>
        <taxon>Pseudomonadati</taxon>
        <taxon>Bacteroidota</taxon>
        <taxon>Flavobacteriia</taxon>
        <taxon>Flavobacteriales</taxon>
        <taxon>Flavobacteriaceae</taxon>
        <taxon>Kordia</taxon>
    </lineage>
</organism>
<evidence type="ECO:0000256" key="1">
    <source>
        <dbReference type="ARBA" id="ARBA00001974"/>
    </source>
</evidence>
<dbReference type="InterPro" id="IPR016169">
    <property type="entry name" value="FAD-bd_PCMH_sub2"/>
</dbReference>
<dbReference type="Gene3D" id="3.40.462.20">
    <property type="match status" value="1"/>
</dbReference>
<dbReference type="Pfam" id="PF08031">
    <property type="entry name" value="BBE"/>
    <property type="match status" value="1"/>
</dbReference>
<dbReference type="Proteomes" id="UP000244090">
    <property type="component" value="Unassembled WGS sequence"/>
</dbReference>
<dbReference type="InterPro" id="IPR036318">
    <property type="entry name" value="FAD-bd_PCMH-like_sf"/>
</dbReference>
<comment type="caution">
    <text evidence="7">The sequence shown here is derived from an EMBL/GenBank/DDBJ whole genome shotgun (WGS) entry which is preliminary data.</text>
</comment>
<feature type="domain" description="FAD-binding PCMH-type" evidence="6">
    <location>
        <begin position="72"/>
        <end position="240"/>
    </location>
</feature>
<comment type="similarity">
    <text evidence="2">Belongs to the oxygen-dependent FAD-linked oxidoreductase family.</text>
</comment>
<evidence type="ECO:0000256" key="5">
    <source>
        <dbReference type="ARBA" id="ARBA00023002"/>
    </source>
</evidence>
<dbReference type="SUPFAM" id="SSF56176">
    <property type="entry name" value="FAD-binding/transporter-associated domain-like"/>
    <property type="match status" value="1"/>
</dbReference>
<evidence type="ECO:0000256" key="4">
    <source>
        <dbReference type="ARBA" id="ARBA00022827"/>
    </source>
</evidence>
<evidence type="ECO:0000259" key="6">
    <source>
        <dbReference type="PROSITE" id="PS51387"/>
    </source>
</evidence>
<sequence length="479" mass="53812">MANYNRRDFAKLVVLGGIGYTVFACGEDAKKEKSDVKDEVPKMPELLPKNVQLYQKADAEYQELAVRFNKRFQQSPTYIAQCFTTQGVADAVKFARFKDLKVVVKSGGHSFEGFSSTNDGLVVDVSAMKTMEWTSDHSLTVGAGCILKELYDEMLPKQRILPSGSCATVGIAGLALGGGYGFFSRKYGLTCDSLQEITIVDGNGNILHESGNSAILKACKGGGNGNFGIVTKMKFRTYQAPKFFQAFRCKSYKLDTKRAKELLQTWFRYTEKLPKTAFSAFVLNGKTLTILITSYSDDDKEVLQMYNALKAKSDKATIGSKRPLAKALKTFYGVQHPIYFKNACAGLYKDFAEIEGCIDDVISKVISSRGLIYQVNTLGGNINSTAAEKRSVYPHRSYPYLSELQSYWDKPSQEASRLAAFQEVQEYFYQHGIRAHYRNYPDINFKDFQTAYYGKYLPELKKIKQQLDSENRIQHPQSI</sequence>
<accession>A0A2T6C443</accession>
<dbReference type="EMBL" id="QBKT01000002">
    <property type="protein sequence ID" value="PTX63053.1"/>
    <property type="molecule type" value="Genomic_DNA"/>
</dbReference>
<dbReference type="InterPro" id="IPR016166">
    <property type="entry name" value="FAD-bd_PCMH"/>
</dbReference>
<keyword evidence="8" id="KW-1185">Reference proteome</keyword>
<keyword evidence="5" id="KW-0560">Oxidoreductase</keyword>
<protein>
    <submittedName>
        <fullName evidence="7">FAD/FMN-containing dehydrogenase</fullName>
    </submittedName>
</protein>
<reference evidence="7 8" key="1">
    <citation type="submission" date="2018-04" db="EMBL/GenBank/DDBJ databases">
        <title>Genomic Encyclopedia of Archaeal and Bacterial Type Strains, Phase II (KMG-II): from individual species to whole genera.</title>
        <authorList>
            <person name="Goeker M."/>
        </authorList>
    </citation>
    <scope>NUCLEOTIDE SEQUENCE [LARGE SCALE GENOMIC DNA]</scope>
    <source>
        <strain evidence="7 8">DSM 25731</strain>
    </source>
</reference>